<gene>
    <name evidence="1" type="ORF">LCGC14_2087810</name>
</gene>
<protein>
    <submittedName>
        <fullName evidence="1">Uncharacterized protein</fullName>
    </submittedName>
</protein>
<proteinExistence type="predicted"/>
<comment type="caution">
    <text evidence="1">The sequence shown here is derived from an EMBL/GenBank/DDBJ whole genome shotgun (WGS) entry which is preliminary data.</text>
</comment>
<sequence length="71" mass="7774">ETIRREFGITSHSVHRDADDPNIVIVAGRTPDVAHAREFIASRDLRSAMDQAGVIGPAEIWVAEDVEDGAY</sequence>
<accession>A0A0F9GRV2</accession>
<evidence type="ECO:0000313" key="1">
    <source>
        <dbReference type="EMBL" id="KKL72150.1"/>
    </source>
</evidence>
<organism evidence="1">
    <name type="scientific">marine sediment metagenome</name>
    <dbReference type="NCBI Taxonomy" id="412755"/>
    <lineage>
        <taxon>unclassified sequences</taxon>
        <taxon>metagenomes</taxon>
        <taxon>ecological metagenomes</taxon>
    </lineage>
</organism>
<name>A0A0F9GRV2_9ZZZZ</name>
<dbReference type="EMBL" id="LAZR01025361">
    <property type="protein sequence ID" value="KKL72150.1"/>
    <property type="molecule type" value="Genomic_DNA"/>
</dbReference>
<feature type="non-terminal residue" evidence="1">
    <location>
        <position position="1"/>
    </location>
</feature>
<dbReference type="AlphaFoldDB" id="A0A0F9GRV2"/>
<reference evidence="1" key="1">
    <citation type="journal article" date="2015" name="Nature">
        <title>Complex archaea that bridge the gap between prokaryotes and eukaryotes.</title>
        <authorList>
            <person name="Spang A."/>
            <person name="Saw J.H."/>
            <person name="Jorgensen S.L."/>
            <person name="Zaremba-Niedzwiedzka K."/>
            <person name="Martijn J."/>
            <person name="Lind A.E."/>
            <person name="van Eijk R."/>
            <person name="Schleper C."/>
            <person name="Guy L."/>
            <person name="Ettema T.J."/>
        </authorList>
    </citation>
    <scope>NUCLEOTIDE SEQUENCE</scope>
</reference>